<evidence type="ECO:0000256" key="2">
    <source>
        <dbReference type="ARBA" id="ARBA00022670"/>
    </source>
</evidence>
<dbReference type="PROSITE" id="PS01302">
    <property type="entry name" value="UPF0758"/>
    <property type="match status" value="1"/>
</dbReference>
<dbReference type="CDD" id="cd08071">
    <property type="entry name" value="MPN_DUF2466"/>
    <property type="match status" value="1"/>
</dbReference>
<dbReference type="EMBL" id="CP120733">
    <property type="protein sequence ID" value="WFD11449.1"/>
    <property type="molecule type" value="Genomic_DNA"/>
</dbReference>
<keyword evidence="3" id="KW-0479">Metal-binding</keyword>
<proteinExistence type="inferred from homology"/>
<dbReference type="PROSITE" id="PS50249">
    <property type="entry name" value="MPN"/>
    <property type="match status" value="1"/>
</dbReference>
<evidence type="ECO:0000256" key="1">
    <source>
        <dbReference type="ARBA" id="ARBA00010243"/>
    </source>
</evidence>
<keyword evidence="4" id="KW-0378">Hydrolase</keyword>
<dbReference type="Pfam" id="PF20582">
    <property type="entry name" value="UPF0758_N"/>
    <property type="match status" value="1"/>
</dbReference>
<accession>A0ABY8EIE4</accession>
<dbReference type="PANTHER" id="PTHR30471">
    <property type="entry name" value="DNA REPAIR PROTEIN RADC"/>
    <property type="match status" value="1"/>
</dbReference>
<evidence type="ECO:0000259" key="8">
    <source>
        <dbReference type="PROSITE" id="PS50249"/>
    </source>
</evidence>
<gene>
    <name evidence="9" type="primary">radC</name>
    <name evidence="9" type="ORF">P4S50_05070</name>
</gene>
<reference evidence="9 10" key="1">
    <citation type="submission" date="2023-03" db="EMBL/GenBank/DDBJ databases">
        <title>Complete genome sequence of Tepidibacter sp. SWIR-1, isolated from a deep-sea hydrothermal vent.</title>
        <authorList>
            <person name="Li X."/>
        </authorList>
    </citation>
    <scope>NUCLEOTIDE SEQUENCE [LARGE SCALE GENOMIC DNA]</scope>
    <source>
        <strain evidence="9 10">SWIR-1</strain>
    </source>
</reference>
<organism evidence="9 10">
    <name type="scientific">Tepidibacter hydrothermalis</name>
    <dbReference type="NCBI Taxonomy" id="3036126"/>
    <lineage>
        <taxon>Bacteria</taxon>
        <taxon>Bacillati</taxon>
        <taxon>Bacillota</taxon>
        <taxon>Clostridia</taxon>
        <taxon>Peptostreptococcales</taxon>
        <taxon>Peptostreptococcaceae</taxon>
        <taxon>Tepidibacter</taxon>
    </lineage>
</organism>
<keyword evidence="6" id="KW-0482">Metalloprotease</keyword>
<name>A0ABY8EIE4_9FIRM</name>
<evidence type="ECO:0000256" key="7">
    <source>
        <dbReference type="RuleBase" id="RU003797"/>
    </source>
</evidence>
<dbReference type="InterPro" id="IPR037518">
    <property type="entry name" value="MPN"/>
</dbReference>
<protein>
    <submittedName>
        <fullName evidence="9">DNA repair protein RadC</fullName>
    </submittedName>
</protein>
<keyword evidence="10" id="KW-1185">Reference proteome</keyword>
<evidence type="ECO:0000313" key="10">
    <source>
        <dbReference type="Proteomes" id="UP001222800"/>
    </source>
</evidence>
<dbReference type="NCBIfam" id="NF000642">
    <property type="entry name" value="PRK00024.1"/>
    <property type="match status" value="1"/>
</dbReference>
<sequence length="232" mass="25962">MGHIDKISIKDMAKNQRPREKIILNGVNSLSDTELLAILIRTGNKNMSSIELANCIINMDKSSGIRKLADTNIEELKEIKGVGTAKACQIMAAIELGKRIARFIPDKKPKITSPDDVVNMYMEDIRYLKKEVFKAILLNTKNEVICDVEISVGTLNSSLVHPREVFIEAIKRSTNKIILMHNHPSGNPEPSREDKNITNRLIEGGKILGIDIIDHIIIGDGMYFSFKEKALI</sequence>
<dbReference type="PANTHER" id="PTHR30471:SF3">
    <property type="entry name" value="UPF0758 PROTEIN YEES-RELATED"/>
    <property type="match status" value="1"/>
</dbReference>
<dbReference type="InterPro" id="IPR046778">
    <property type="entry name" value="UPF0758_N"/>
</dbReference>
<dbReference type="InterPro" id="IPR025657">
    <property type="entry name" value="RadC_JAB"/>
</dbReference>
<dbReference type="InterPro" id="IPR020891">
    <property type="entry name" value="UPF0758_CS"/>
</dbReference>
<evidence type="ECO:0000256" key="5">
    <source>
        <dbReference type="ARBA" id="ARBA00022833"/>
    </source>
</evidence>
<dbReference type="InterPro" id="IPR001405">
    <property type="entry name" value="UPF0758"/>
</dbReference>
<evidence type="ECO:0000313" key="9">
    <source>
        <dbReference type="EMBL" id="WFD11449.1"/>
    </source>
</evidence>
<evidence type="ECO:0000256" key="3">
    <source>
        <dbReference type="ARBA" id="ARBA00022723"/>
    </source>
</evidence>
<evidence type="ECO:0000256" key="6">
    <source>
        <dbReference type="ARBA" id="ARBA00023049"/>
    </source>
</evidence>
<evidence type="ECO:0000256" key="4">
    <source>
        <dbReference type="ARBA" id="ARBA00022801"/>
    </source>
</evidence>
<dbReference type="Proteomes" id="UP001222800">
    <property type="component" value="Chromosome"/>
</dbReference>
<dbReference type="NCBIfam" id="TIGR00608">
    <property type="entry name" value="radc"/>
    <property type="match status" value="1"/>
</dbReference>
<dbReference type="RefSeq" id="WP_277733515.1">
    <property type="nucleotide sequence ID" value="NZ_CP120733.1"/>
</dbReference>
<dbReference type="Pfam" id="PF04002">
    <property type="entry name" value="RadC"/>
    <property type="match status" value="1"/>
</dbReference>
<dbReference type="Gene3D" id="3.40.140.10">
    <property type="entry name" value="Cytidine Deaminase, domain 2"/>
    <property type="match status" value="1"/>
</dbReference>
<keyword evidence="2" id="KW-0645">Protease</keyword>
<feature type="domain" description="MPN" evidence="8">
    <location>
        <begin position="110"/>
        <end position="232"/>
    </location>
</feature>
<keyword evidence="5" id="KW-0862">Zinc</keyword>
<comment type="similarity">
    <text evidence="1 7">Belongs to the UPF0758 family.</text>
</comment>